<sequence>MRRIFLFFGLMLPLFLSAQEDYFPYILKVNPVEIPNLPGLHSYAFAQHEGKWLVIGGRKDGLHARQPNASFPANFNNTEIFVIDVKAKRYWMAPLDPLPVNLREQLQSTNMNFYQDGSKLLIIGGYGYSASKNNHITYPFVTYVEVPDLIDAVINQRDINPFFFQIPDERFAVTGGQLGKIGDTYFLIGGHRFDGRYNPMGGPSFTQTYTNQIKKFKLAPSIGPIGIIDYEEITDPVHLRRRDYNLVPQIFPDGSEGYMVSSGVFQINADLPFLYPIDITADRYLPKTEFNQYLSNYHAPKVGLHDSERNQMHALFFGGMSQYYYQLGELVQDNRIPFTKNISRVSRYPDGSLLEFLMPVEMPFLETASAEFIINNDLPRYSNQVIKLNEIEPEEFLIGHILGGIASPTRNPFTDNQTNTTSAAAKIYEVKLIKSPIASIPAVDGSNPYVISVFPNPFRDRVFVQFHTDKQIKIDYFISTPAGQLIDKGSFFSTQIGKNEKRIDLGPQVQTPVLLITFVFEDKFYVTKKLISN</sequence>
<dbReference type="OrthoDB" id="5526825at2"/>
<gene>
    <name evidence="1" type="ORF">BC751_2866</name>
</gene>
<name>A0A4Q7PAH1_9BACT</name>
<reference evidence="1 2" key="1">
    <citation type="submission" date="2019-02" db="EMBL/GenBank/DDBJ databases">
        <title>Genomic Encyclopedia of Archaeal and Bacterial Type Strains, Phase II (KMG-II): from individual species to whole genera.</title>
        <authorList>
            <person name="Goeker M."/>
        </authorList>
    </citation>
    <scope>NUCLEOTIDE SEQUENCE [LARGE SCALE GENOMIC DNA]</scope>
    <source>
        <strain evidence="1 2">DSM 21411</strain>
    </source>
</reference>
<dbReference type="Proteomes" id="UP000292209">
    <property type="component" value="Unassembled WGS sequence"/>
</dbReference>
<accession>A0A4Q7PAH1</accession>
<dbReference type="RefSeq" id="WP_130276075.1">
    <property type="nucleotide sequence ID" value="NZ_SGXG01000001.1"/>
</dbReference>
<organism evidence="1 2">
    <name type="scientific">Cecembia calidifontis</name>
    <dbReference type="NCBI Taxonomy" id="1187080"/>
    <lineage>
        <taxon>Bacteria</taxon>
        <taxon>Pseudomonadati</taxon>
        <taxon>Bacteroidota</taxon>
        <taxon>Cytophagia</taxon>
        <taxon>Cytophagales</taxon>
        <taxon>Cyclobacteriaceae</taxon>
        <taxon>Cecembia</taxon>
    </lineage>
</organism>
<comment type="caution">
    <text evidence="1">The sequence shown here is derived from an EMBL/GenBank/DDBJ whole genome shotgun (WGS) entry which is preliminary data.</text>
</comment>
<dbReference type="EMBL" id="SGXG01000001">
    <property type="protein sequence ID" value="RZS97263.1"/>
    <property type="molecule type" value="Genomic_DNA"/>
</dbReference>
<evidence type="ECO:0000313" key="1">
    <source>
        <dbReference type="EMBL" id="RZS97263.1"/>
    </source>
</evidence>
<proteinExistence type="predicted"/>
<protein>
    <submittedName>
        <fullName evidence="1">Uncharacterized protein</fullName>
    </submittedName>
</protein>
<evidence type="ECO:0000313" key="2">
    <source>
        <dbReference type="Proteomes" id="UP000292209"/>
    </source>
</evidence>
<keyword evidence="2" id="KW-1185">Reference proteome</keyword>
<dbReference type="AlphaFoldDB" id="A0A4Q7PAH1"/>